<dbReference type="EMBL" id="SACS01000022">
    <property type="protein sequence ID" value="RVU33425.1"/>
    <property type="molecule type" value="Genomic_DNA"/>
</dbReference>
<dbReference type="RefSeq" id="WP_127700533.1">
    <property type="nucleotide sequence ID" value="NZ_SACS01000022.1"/>
</dbReference>
<keyword evidence="1" id="KW-1133">Transmembrane helix</keyword>
<sequence>MMVFKTPFLWYRHITRGVYYATALNMRSRRTGKPDTTTAMMFTGFLYCGGQVLVTYYVALFNLPFDFVHKWLTSIVLFETYKGPVNILLIVLFALSFFLAWLCCRYKVTFEEIAAEYNHVKPSHWFRFLATFTVPILGFAVGMYAVSQERQSIGYLEEMLLVPHVVSLSRSNRSHNGLGLN</sequence>
<protein>
    <submittedName>
        <fullName evidence="2">Uncharacterized protein</fullName>
    </submittedName>
</protein>
<gene>
    <name evidence="2" type="ORF">EOE67_17030</name>
</gene>
<evidence type="ECO:0000256" key="1">
    <source>
        <dbReference type="SAM" id="Phobius"/>
    </source>
</evidence>
<accession>A0A437QFV3</accession>
<dbReference type="AlphaFoldDB" id="A0A437QFV3"/>
<keyword evidence="1" id="KW-0472">Membrane</keyword>
<name>A0A437QFV3_9GAMM</name>
<evidence type="ECO:0000313" key="2">
    <source>
        <dbReference type="EMBL" id="RVU33425.1"/>
    </source>
</evidence>
<reference evidence="2 3" key="1">
    <citation type="submission" date="2019-01" db="EMBL/GenBank/DDBJ databases">
        <authorList>
            <person name="Chen W.-M."/>
        </authorList>
    </citation>
    <scope>NUCLEOTIDE SEQUENCE [LARGE SCALE GENOMIC DNA]</scope>
    <source>
        <strain evidence="2 3">KYPC3</strain>
    </source>
</reference>
<keyword evidence="3" id="KW-1185">Reference proteome</keyword>
<evidence type="ECO:0000313" key="3">
    <source>
        <dbReference type="Proteomes" id="UP000283077"/>
    </source>
</evidence>
<comment type="caution">
    <text evidence="2">The sequence shown here is derived from an EMBL/GenBank/DDBJ whole genome shotgun (WGS) entry which is preliminary data.</text>
</comment>
<feature type="transmembrane region" description="Helical" evidence="1">
    <location>
        <begin position="125"/>
        <end position="146"/>
    </location>
</feature>
<proteinExistence type="predicted"/>
<keyword evidence="1" id="KW-0812">Transmembrane</keyword>
<organism evidence="2 3">
    <name type="scientific">Rheinheimera riviphila</name>
    <dbReference type="NCBI Taxonomy" id="1834037"/>
    <lineage>
        <taxon>Bacteria</taxon>
        <taxon>Pseudomonadati</taxon>
        <taxon>Pseudomonadota</taxon>
        <taxon>Gammaproteobacteria</taxon>
        <taxon>Chromatiales</taxon>
        <taxon>Chromatiaceae</taxon>
        <taxon>Rheinheimera</taxon>
    </lineage>
</organism>
<feature type="transmembrane region" description="Helical" evidence="1">
    <location>
        <begin position="39"/>
        <end position="65"/>
    </location>
</feature>
<feature type="transmembrane region" description="Helical" evidence="1">
    <location>
        <begin position="85"/>
        <end position="104"/>
    </location>
</feature>
<dbReference type="Proteomes" id="UP000283077">
    <property type="component" value="Unassembled WGS sequence"/>
</dbReference>